<dbReference type="Gene3D" id="3.30.710.10">
    <property type="entry name" value="Potassium Channel Kv1.1, Chain A"/>
    <property type="match status" value="1"/>
</dbReference>
<organism evidence="4">
    <name type="scientific">Ascaris suum</name>
    <name type="common">Pig roundworm</name>
    <name type="synonym">Ascaris lumbricoides</name>
    <dbReference type="NCBI Taxonomy" id="6253"/>
    <lineage>
        <taxon>Eukaryota</taxon>
        <taxon>Metazoa</taxon>
        <taxon>Ecdysozoa</taxon>
        <taxon>Nematoda</taxon>
        <taxon>Chromadorea</taxon>
        <taxon>Rhabditida</taxon>
        <taxon>Spirurina</taxon>
        <taxon>Ascaridomorpha</taxon>
        <taxon>Ascaridoidea</taxon>
        <taxon>Ascarididae</taxon>
        <taxon>Ascaris</taxon>
    </lineage>
</organism>
<sequence>MSDEELFVGDAGGDNPFAERSDRRDADSASGSGVLQNGAECGVHSNEGGAEPSSSSSTSTTATSSGSANGGSSGSSSHSGPLSGAPKRLFSPSNATCANFANRASIDSAACGSEFARSPEDAVYASNRFDSKTEGSIKLNISNLGALRQKVTTSFHTIANLPWRLAAKTECTKRTSNVKFFSVYIDCNPESESTLWSCDAIVEFRLISQKPDTPNFSRQFTNKFNYNSNNWGFPSFMEWSEILNVDKGFIRGDRVVVEAHITVQKVVGVRKNPMFDFTVSQPHTSDGVLVIDGMRLHVSKAYLALYSPVFHAMFFSRFSERDKKEIAIEDVILEEFIELLNVVYPSHKPVSAENVEFLLELGDKFEIQFVIDECERFLMRSDDIAVITKLVWADQYCLAKLQDVCVRTFKTTTDIKALKQTEEYKNLSDTTKAALLEKIFKLL</sequence>
<evidence type="ECO:0000256" key="1">
    <source>
        <dbReference type="SAM" id="MobiDB-lite"/>
    </source>
</evidence>
<feature type="compositionally biased region" description="Low complexity" evidence="1">
    <location>
        <begin position="74"/>
        <end position="85"/>
    </location>
</feature>
<feature type="compositionally biased region" description="Basic and acidic residues" evidence="1">
    <location>
        <begin position="17"/>
        <end position="27"/>
    </location>
</feature>
<dbReference type="InterPro" id="IPR008974">
    <property type="entry name" value="TRAF-like"/>
</dbReference>
<protein>
    <submittedName>
        <fullName evidence="4">BTB and MATH domain-containing protein 38</fullName>
    </submittedName>
</protein>
<dbReference type="InterPro" id="IPR011333">
    <property type="entry name" value="SKP1/BTB/POZ_sf"/>
</dbReference>
<dbReference type="PANTHER" id="PTHR47022">
    <property type="entry name" value="BTB AND MATH DOMAIN-CONTAINING PROTEIN 36-RELATED"/>
    <property type="match status" value="1"/>
</dbReference>
<evidence type="ECO:0000313" key="4">
    <source>
        <dbReference type="EMBL" id="ADY42543.1"/>
    </source>
</evidence>
<dbReference type="InterPro" id="IPR002083">
    <property type="entry name" value="MATH/TRAF_dom"/>
</dbReference>
<dbReference type="PROSITE" id="PS50097">
    <property type="entry name" value="BTB"/>
    <property type="match status" value="1"/>
</dbReference>
<dbReference type="SMART" id="SM00061">
    <property type="entry name" value="MATH"/>
    <property type="match status" value="1"/>
</dbReference>
<feature type="region of interest" description="Disordered" evidence="1">
    <location>
        <begin position="1"/>
        <end position="87"/>
    </location>
</feature>
<dbReference type="PROSITE" id="PS50144">
    <property type="entry name" value="MATH"/>
    <property type="match status" value="1"/>
</dbReference>
<feature type="domain" description="BTB" evidence="2">
    <location>
        <begin position="285"/>
        <end position="352"/>
    </location>
</feature>
<feature type="domain" description="MATH" evidence="3">
    <location>
        <begin position="134"/>
        <end position="261"/>
    </location>
</feature>
<dbReference type="EMBL" id="JI173692">
    <property type="protein sequence ID" value="ADY46377.1"/>
    <property type="molecule type" value="mRNA"/>
</dbReference>
<dbReference type="Gene3D" id="2.60.210.10">
    <property type="entry name" value="Apoptosis, Tumor Necrosis Factor Receptor Associated Protein 2, Chain A"/>
    <property type="match status" value="1"/>
</dbReference>
<dbReference type="Pfam" id="PF00917">
    <property type="entry name" value="MATH"/>
    <property type="match status" value="1"/>
</dbReference>
<accession>F1KXD9</accession>
<name>F1KXD9_ASCSU</name>
<dbReference type="AlphaFoldDB" id="F1KXD9"/>
<dbReference type="SMART" id="SM00225">
    <property type="entry name" value="BTB"/>
    <property type="match status" value="1"/>
</dbReference>
<evidence type="ECO:0000259" key="3">
    <source>
        <dbReference type="PROSITE" id="PS50144"/>
    </source>
</evidence>
<dbReference type="EMBL" id="JI167490">
    <property type="protein sequence ID" value="ADY42543.1"/>
    <property type="molecule type" value="mRNA"/>
</dbReference>
<dbReference type="InterPro" id="IPR000210">
    <property type="entry name" value="BTB/POZ_dom"/>
</dbReference>
<feature type="compositionally biased region" description="Low complexity" evidence="1">
    <location>
        <begin position="45"/>
        <end position="67"/>
    </location>
</feature>
<dbReference type="SUPFAM" id="SSF54695">
    <property type="entry name" value="POZ domain"/>
    <property type="match status" value="1"/>
</dbReference>
<evidence type="ECO:0000259" key="2">
    <source>
        <dbReference type="PROSITE" id="PS50097"/>
    </source>
</evidence>
<proteinExistence type="evidence at transcript level"/>
<dbReference type="SUPFAM" id="SSF49599">
    <property type="entry name" value="TRAF domain-like"/>
    <property type="match status" value="1"/>
</dbReference>
<dbReference type="PANTHER" id="PTHR47022:SF1">
    <property type="entry name" value="BTB AND MATH DOMAIN-CONTAINING PROTEIN 36-RELATED"/>
    <property type="match status" value="1"/>
</dbReference>
<reference evidence="4" key="1">
    <citation type="journal article" date="2011" name="Genome Res.">
        <title>Deep small RNA sequencing from the nematode Ascaris reveals conservation, functional diversification, and novel developmental profiles.</title>
        <authorList>
            <person name="Wang J."/>
            <person name="Czech B."/>
            <person name="Crunk A."/>
            <person name="Wallace A."/>
            <person name="Mitreva M."/>
            <person name="Hannon G.J."/>
            <person name="Davis R.E."/>
        </authorList>
    </citation>
    <scope>NUCLEOTIDE SEQUENCE</scope>
</reference>
<dbReference type="Pfam" id="PF00651">
    <property type="entry name" value="BTB"/>
    <property type="match status" value="1"/>
</dbReference>